<dbReference type="Pfam" id="PF12409">
    <property type="entry name" value="P5-ATPase"/>
    <property type="match status" value="1"/>
</dbReference>
<evidence type="ECO:0000313" key="19">
    <source>
        <dbReference type="Proteomes" id="UP000193920"/>
    </source>
</evidence>
<keyword evidence="4 13" id="KW-0812">Transmembrane</keyword>
<feature type="transmembrane region" description="Helical" evidence="13">
    <location>
        <begin position="1319"/>
        <end position="1342"/>
    </location>
</feature>
<dbReference type="GO" id="GO:0016020">
    <property type="term" value="C:membrane"/>
    <property type="evidence" value="ECO:0007669"/>
    <property type="project" value="UniProtKB-SubCell"/>
</dbReference>
<dbReference type="GO" id="GO:0140358">
    <property type="term" value="F:P-type transmembrane transporter activity"/>
    <property type="evidence" value="ECO:0007669"/>
    <property type="project" value="InterPro"/>
</dbReference>
<comment type="similarity">
    <text evidence="2 13">Belongs to the cation transport ATPase (P-type) (TC 3.A.3) family. Type V subfamily.</text>
</comment>
<evidence type="ECO:0000313" key="18">
    <source>
        <dbReference type="EMBL" id="ORY20653.1"/>
    </source>
</evidence>
<feature type="transmembrane region" description="Helical" evidence="13">
    <location>
        <begin position="1279"/>
        <end position="1299"/>
    </location>
</feature>
<feature type="domain" description="P-type ATPase A" evidence="16">
    <location>
        <begin position="235"/>
        <end position="314"/>
    </location>
</feature>
<dbReference type="InterPro" id="IPR001757">
    <property type="entry name" value="P_typ_ATPase"/>
</dbReference>
<dbReference type="InterPro" id="IPR047819">
    <property type="entry name" value="P5A-ATPase_N"/>
</dbReference>
<feature type="chain" id="PRO_5013299482" description="Cation-transporting ATPase" evidence="15">
    <location>
        <begin position="25"/>
        <end position="1353"/>
    </location>
</feature>
<keyword evidence="7 13" id="KW-0067">ATP-binding</keyword>
<dbReference type="InterPro" id="IPR036412">
    <property type="entry name" value="HAD-like_sf"/>
</dbReference>
<dbReference type="GO" id="GO:0006874">
    <property type="term" value="P:intracellular calcium ion homeostasis"/>
    <property type="evidence" value="ECO:0007669"/>
    <property type="project" value="TreeGrafter"/>
</dbReference>
<dbReference type="InterPro" id="IPR023214">
    <property type="entry name" value="HAD_sf"/>
</dbReference>
<dbReference type="InterPro" id="IPR059000">
    <property type="entry name" value="ATPase_P-type_domA"/>
</dbReference>
<dbReference type="GO" id="GO:0005524">
    <property type="term" value="F:ATP binding"/>
    <property type="evidence" value="ECO:0007669"/>
    <property type="project" value="UniProtKB-UniRule"/>
</dbReference>
<organism evidence="18 19">
    <name type="scientific">Neocallimastix californiae</name>
    <dbReference type="NCBI Taxonomy" id="1754190"/>
    <lineage>
        <taxon>Eukaryota</taxon>
        <taxon>Fungi</taxon>
        <taxon>Fungi incertae sedis</taxon>
        <taxon>Chytridiomycota</taxon>
        <taxon>Chytridiomycota incertae sedis</taxon>
        <taxon>Neocallimastigomycetes</taxon>
        <taxon>Neocallimastigales</taxon>
        <taxon>Neocallimastigaceae</taxon>
        <taxon>Neocallimastix</taxon>
    </lineage>
</organism>
<evidence type="ECO:0000256" key="5">
    <source>
        <dbReference type="ARBA" id="ARBA00022723"/>
    </source>
</evidence>
<proteinExistence type="inferred from homology"/>
<feature type="transmembrane region" description="Helical" evidence="13">
    <location>
        <begin position="1202"/>
        <end position="1223"/>
    </location>
</feature>
<evidence type="ECO:0000259" key="16">
    <source>
        <dbReference type="Pfam" id="PF00122"/>
    </source>
</evidence>
<dbReference type="GO" id="GO:0016887">
    <property type="term" value="F:ATP hydrolysis activity"/>
    <property type="evidence" value="ECO:0007669"/>
    <property type="project" value="InterPro"/>
</dbReference>
<dbReference type="PROSITE" id="PS00154">
    <property type="entry name" value="ATPASE_E1_E2"/>
    <property type="match status" value="1"/>
</dbReference>
<dbReference type="Proteomes" id="UP000193920">
    <property type="component" value="Unassembled WGS sequence"/>
</dbReference>
<evidence type="ECO:0000256" key="8">
    <source>
        <dbReference type="ARBA" id="ARBA00022842"/>
    </source>
</evidence>
<dbReference type="Gene3D" id="3.40.50.1000">
    <property type="entry name" value="HAD superfamily/HAD-like"/>
    <property type="match status" value="2"/>
</dbReference>
<dbReference type="SFLD" id="SFLDS00003">
    <property type="entry name" value="Haloacid_Dehalogenase"/>
    <property type="match status" value="1"/>
</dbReference>
<evidence type="ECO:0000259" key="17">
    <source>
        <dbReference type="Pfam" id="PF12409"/>
    </source>
</evidence>
<dbReference type="OrthoDB" id="48943at2759"/>
<feature type="region of interest" description="Disordered" evidence="14">
    <location>
        <begin position="337"/>
        <end position="376"/>
    </location>
</feature>
<dbReference type="SUPFAM" id="SSF81653">
    <property type="entry name" value="Calcium ATPase, transduction domain A"/>
    <property type="match status" value="1"/>
</dbReference>
<comment type="subcellular location">
    <subcellularLocation>
        <location evidence="1 13">Membrane</location>
        <topology evidence="1 13">Multi-pass membrane protein</topology>
    </subcellularLocation>
</comment>
<dbReference type="InterPro" id="IPR018303">
    <property type="entry name" value="ATPase_P-typ_P_site"/>
</dbReference>
<evidence type="ECO:0000256" key="9">
    <source>
        <dbReference type="ARBA" id="ARBA00022967"/>
    </source>
</evidence>
<protein>
    <recommendedName>
        <fullName evidence="13">Cation-transporting ATPase</fullName>
        <ecNumber evidence="13">7.2.2.-</ecNumber>
    </recommendedName>
</protein>
<dbReference type="PANTHER" id="PTHR45630:SF8">
    <property type="entry name" value="CATION-TRANSPORTING ATPASE"/>
    <property type="match status" value="1"/>
</dbReference>
<keyword evidence="19" id="KW-1185">Reference proteome</keyword>
<dbReference type="Pfam" id="PF13246">
    <property type="entry name" value="Cation_ATPase"/>
    <property type="match status" value="1"/>
</dbReference>
<dbReference type="InterPro" id="IPR023299">
    <property type="entry name" value="ATPase_P-typ_cyto_dom_N"/>
</dbReference>
<keyword evidence="6 13" id="KW-0547">Nucleotide-binding</keyword>
<evidence type="ECO:0000256" key="11">
    <source>
        <dbReference type="ARBA" id="ARBA00023136"/>
    </source>
</evidence>
<dbReference type="SFLD" id="SFLDF00027">
    <property type="entry name" value="p-type_atpase"/>
    <property type="match status" value="1"/>
</dbReference>
<dbReference type="FunFam" id="1.20.1110.10:FF:000023">
    <property type="entry name" value="Cation-transporting ATPase"/>
    <property type="match status" value="1"/>
</dbReference>
<dbReference type="SUPFAM" id="SSF81665">
    <property type="entry name" value="Calcium ATPase, transmembrane domain M"/>
    <property type="match status" value="1"/>
</dbReference>
<evidence type="ECO:0000256" key="2">
    <source>
        <dbReference type="ARBA" id="ARBA00006000"/>
    </source>
</evidence>
<feature type="transmembrane region" description="Helical" evidence="13">
    <location>
        <begin position="1162"/>
        <end position="1181"/>
    </location>
</feature>
<evidence type="ECO:0000256" key="4">
    <source>
        <dbReference type="ARBA" id="ARBA00022692"/>
    </source>
</evidence>
<evidence type="ECO:0000256" key="10">
    <source>
        <dbReference type="ARBA" id="ARBA00022989"/>
    </source>
</evidence>
<accession>A0A1Y2ADN0</accession>
<feature type="transmembrane region" description="Helical" evidence="13">
    <location>
        <begin position="1249"/>
        <end position="1267"/>
    </location>
</feature>
<feature type="transmembrane region" description="Helical" evidence="13">
    <location>
        <begin position="420"/>
        <end position="443"/>
    </location>
</feature>
<evidence type="ECO:0000256" key="6">
    <source>
        <dbReference type="ARBA" id="ARBA00022741"/>
    </source>
</evidence>
<keyword evidence="5 13" id="KW-0479">Metal-binding</keyword>
<feature type="domain" description="P5B-type ATPase N-terminal" evidence="17">
    <location>
        <begin position="9"/>
        <end position="107"/>
    </location>
</feature>
<dbReference type="NCBIfam" id="TIGR01494">
    <property type="entry name" value="ATPase_P-type"/>
    <property type="match status" value="2"/>
</dbReference>
<dbReference type="InterPro" id="IPR008250">
    <property type="entry name" value="ATPase_P-typ_transduc_dom_A_sf"/>
</dbReference>
<dbReference type="SUPFAM" id="SSF56784">
    <property type="entry name" value="HAD-like"/>
    <property type="match status" value="1"/>
</dbReference>
<keyword evidence="10 13" id="KW-1133">Transmembrane helix</keyword>
<dbReference type="PRINTS" id="PR00119">
    <property type="entry name" value="CATATPASE"/>
</dbReference>
<keyword evidence="8 13" id="KW-0460">Magnesium</keyword>
<comment type="catalytic activity">
    <reaction evidence="12 13">
        <text>ATP + H2O = ADP + phosphate + H(+)</text>
        <dbReference type="Rhea" id="RHEA:13065"/>
        <dbReference type="ChEBI" id="CHEBI:15377"/>
        <dbReference type="ChEBI" id="CHEBI:15378"/>
        <dbReference type="ChEBI" id="CHEBI:30616"/>
        <dbReference type="ChEBI" id="CHEBI:43474"/>
        <dbReference type="ChEBI" id="CHEBI:456216"/>
    </reaction>
</comment>
<evidence type="ECO:0000256" key="12">
    <source>
        <dbReference type="ARBA" id="ARBA00049360"/>
    </source>
</evidence>
<reference evidence="18 19" key="1">
    <citation type="submission" date="2016-08" db="EMBL/GenBank/DDBJ databases">
        <title>A Parts List for Fungal Cellulosomes Revealed by Comparative Genomics.</title>
        <authorList>
            <consortium name="DOE Joint Genome Institute"/>
            <person name="Haitjema C.H."/>
            <person name="Gilmore S.P."/>
            <person name="Henske J.K."/>
            <person name="Solomon K.V."/>
            <person name="De Groot R."/>
            <person name="Kuo A."/>
            <person name="Mondo S.J."/>
            <person name="Salamov A.A."/>
            <person name="Labutti K."/>
            <person name="Zhao Z."/>
            <person name="Chiniquy J."/>
            <person name="Barry K."/>
            <person name="Brewer H.M."/>
            <person name="Purvine S.O."/>
            <person name="Wright A.T."/>
            <person name="Boxma B."/>
            <person name="Van Alen T."/>
            <person name="Hackstein J.H."/>
            <person name="Baker S.E."/>
            <person name="Grigoriev I.V."/>
            <person name="O'Malley M.A."/>
        </authorList>
    </citation>
    <scope>NUCLEOTIDE SEQUENCE [LARGE SCALE GENOMIC DNA]</scope>
    <source>
        <strain evidence="18 19">G1</strain>
    </source>
</reference>
<sequence>MCFFFWYNFLIFHWFPKLKLKLLGKDIPIEDASELYIENTWSSNVVLVKIKQNYYHGKISDIFPKFSEISEYTQQYNITPTQIENANLEQNFYLKYFKYQYIRFIFNPITSKYEQITNWKDPKWNSVKNTIKGIESNEVYIQRQKIFGSNVAQIQQKSTLSFLLDEVLHPFYIFQIFSIILWCAEDYYYYAFCIFVMSVFSTYSTLQTSKENLKKISDMSKFTCPVVVVRQDNKQDSPYKHIDSSDLVPGDVIVIAPDELETFPCDAILLKGDCIVNESMLTGESMPINKIPIKDEELKNLDFEKDDIVAKMGNYCFFAGTSIVRVKGDRNAILNNNNNNNYNYNKQNQNQSTITSSQDPSSKNENPEVPRPKKGKRNLKYETKSAYALVIRTGFNTAKGSLVRSMLFPRQNYFKFYQDSFNFIFVLFIIALIGFCGSLYNFIKYGVPVYVIIIRALDLITIVVPPALPATMSIGTSFAISKLKELNIFCISPNHVIIGGKLNLICFDKTGTLTENGLCVHGVNYMEQVKSSTQDTFALSSSSNNISNLNDSGIKVKFSKLSNHKSKNQEFFSPSYSTVIMDSPLTNNQFNLIGNNDYKNKKGKNKAIFAFEELNNSNEEIIINNNPENTNDIHKSSSQLSLLEKGLNKSYSNHSLSSVFSNSIESFSEDEKSLLISKRYIDLLRFAMATCHNLKVINGKLIGDPLDIEMFKFIDWSIQENESSIDGLTTIVRPKNNFNIERRLDEIDSINSRSIEINENPKIASSKHLFELGILRVFEFASHLRRMSVVVRRMYSQKSNLTVSDSLEVFVKGAPEMIRDLCKKRTIPMNFNLKLHKLVNKGFRVIAVGYKTIENVKFHKLMKMKREEIECDLEFLGFIIFENPLKPGTKNTIEALNEANIRSLMCTGDNILTGISVAKECNMLSKDAQVKILKFVEGTGEVDEHTIPELIHGGRTKEAQLYLENHEFNADEDSDSIVDSDSENSLNDEKEILLNVPSDSDIIYSSNNILNEESLINIHNEYYAMSGDVFDWILHNYTDKQLKSILENCKIFARMLPDQKQILVEKLQEIGYCVSFCGDGANDCGALKSADVGLSLSEAEASVAAPFTSQDMDLKCVLNVIKEGRAALVTNFSCFKYMALYSLIQFTTVSLLYSLAGNLGDAQFLFIDLFLILPVAVAMGRSGSYHKIYHKAPTSNLVSFKVLVSLIGQIIIQILFQFHIFFWGRRQSWYETPEQKGDGKTILSYENTLLFYVSCFQYIVGALVFSVGPPYRQPITTNLMFMSISIFTSLLIISMLFIPEPSIYGFMELMVIPFSARCYTLFIIIVNAIVSILAELHLWRWLTNQFKKKRNLN</sequence>
<keyword evidence="3" id="KW-0597">Phosphoprotein</keyword>
<dbReference type="Gene3D" id="1.20.1110.10">
    <property type="entry name" value="Calcium-transporting ATPase, transmembrane domain"/>
    <property type="match status" value="1"/>
</dbReference>
<dbReference type="GO" id="GO:0046872">
    <property type="term" value="F:metal ion binding"/>
    <property type="evidence" value="ECO:0007669"/>
    <property type="project" value="UniProtKB-UniRule"/>
</dbReference>
<dbReference type="PANTHER" id="PTHR45630">
    <property type="entry name" value="CATION-TRANSPORTING ATPASE-RELATED"/>
    <property type="match status" value="1"/>
</dbReference>
<evidence type="ECO:0000256" key="15">
    <source>
        <dbReference type="SAM" id="SignalP"/>
    </source>
</evidence>
<keyword evidence="11 13" id="KW-0472">Membrane</keyword>
<dbReference type="InterPro" id="IPR023298">
    <property type="entry name" value="ATPase_P-typ_TM_dom_sf"/>
</dbReference>
<dbReference type="EC" id="7.2.2.-" evidence="13"/>
<comment type="caution">
    <text evidence="13">Lacks conserved residue(s) required for the propagation of feature annotation.</text>
</comment>
<dbReference type="GO" id="GO:0019829">
    <property type="term" value="F:ATPase-coupled monoatomic cation transmembrane transporter activity"/>
    <property type="evidence" value="ECO:0007669"/>
    <property type="project" value="UniProtKB-UniRule"/>
</dbReference>
<evidence type="ECO:0000256" key="3">
    <source>
        <dbReference type="ARBA" id="ARBA00022553"/>
    </source>
</evidence>
<dbReference type="SUPFAM" id="SSF81660">
    <property type="entry name" value="Metal cation-transporting ATPase, ATP-binding domain N"/>
    <property type="match status" value="1"/>
</dbReference>
<keyword evidence="15" id="KW-0732">Signal</keyword>
<dbReference type="Pfam" id="PF00122">
    <property type="entry name" value="E1-E2_ATPase"/>
    <property type="match status" value="1"/>
</dbReference>
<dbReference type="InterPro" id="IPR044492">
    <property type="entry name" value="P_typ_ATPase_HD_dom"/>
</dbReference>
<evidence type="ECO:0000256" key="1">
    <source>
        <dbReference type="ARBA" id="ARBA00004141"/>
    </source>
</evidence>
<gene>
    <name evidence="18" type="ORF">LY90DRAFT_662527</name>
</gene>
<feature type="compositionally biased region" description="Low complexity" evidence="14">
    <location>
        <begin position="337"/>
        <end position="358"/>
    </location>
</feature>
<dbReference type="Gene3D" id="2.70.150.10">
    <property type="entry name" value="Calcium-transporting ATPase, cytoplasmic transduction domain A"/>
    <property type="match status" value="2"/>
</dbReference>
<dbReference type="SFLD" id="SFLDG00002">
    <property type="entry name" value="C1.7:_P-type_atpase_like"/>
    <property type="match status" value="1"/>
</dbReference>
<comment type="caution">
    <text evidence="18">The sequence shown here is derived from an EMBL/GenBank/DDBJ whole genome shotgun (WGS) entry which is preliminary data.</text>
</comment>
<dbReference type="EMBL" id="MCOG01000283">
    <property type="protein sequence ID" value="ORY20653.1"/>
    <property type="molecule type" value="Genomic_DNA"/>
</dbReference>
<evidence type="ECO:0000256" key="14">
    <source>
        <dbReference type="SAM" id="MobiDB-lite"/>
    </source>
</evidence>
<dbReference type="Gene3D" id="3.40.1110.10">
    <property type="entry name" value="Calcium-transporting ATPase, cytoplasmic domain N"/>
    <property type="match status" value="2"/>
</dbReference>
<name>A0A1Y2ADN0_9FUNG</name>
<feature type="signal peptide" evidence="15">
    <location>
        <begin position="1"/>
        <end position="24"/>
    </location>
</feature>
<evidence type="ECO:0000256" key="7">
    <source>
        <dbReference type="ARBA" id="ARBA00022840"/>
    </source>
</evidence>
<evidence type="ECO:0000256" key="13">
    <source>
        <dbReference type="RuleBase" id="RU362082"/>
    </source>
</evidence>
<dbReference type="InterPro" id="IPR006544">
    <property type="entry name" value="P-type_TPase_V"/>
</dbReference>
<dbReference type="STRING" id="1754190.A0A1Y2ADN0"/>
<feature type="transmembrane region" description="Helical" evidence="13">
    <location>
        <begin position="187"/>
        <end position="206"/>
    </location>
</feature>
<keyword evidence="9 13" id="KW-1278">Translocase</keyword>